<dbReference type="EMBL" id="BSXT01001194">
    <property type="protein sequence ID" value="GMF39856.1"/>
    <property type="molecule type" value="Genomic_DNA"/>
</dbReference>
<keyword evidence="2" id="KW-1185">Reference proteome</keyword>
<gene>
    <name evidence="1" type="ORF">Pfra01_001201600</name>
</gene>
<protein>
    <submittedName>
        <fullName evidence="1">Unnamed protein product</fullName>
    </submittedName>
</protein>
<evidence type="ECO:0000313" key="2">
    <source>
        <dbReference type="Proteomes" id="UP001165121"/>
    </source>
</evidence>
<dbReference type="InterPro" id="IPR012337">
    <property type="entry name" value="RNaseH-like_sf"/>
</dbReference>
<reference evidence="1" key="1">
    <citation type="submission" date="2023-04" db="EMBL/GenBank/DDBJ databases">
        <title>Phytophthora fragariaefolia NBRC 109709.</title>
        <authorList>
            <person name="Ichikawa N."/>
            <person name="Sato H."/>
            <person name="Tonouchi N."/>
        </authorList>
    </citation>
    <scope>NUCLEOTIDE SEQUENCE</scope>
    <source>
        <strain evidence="1">NBRC 109709</strain>
    </source>
</reference>
<dbReference type="Proteomes" id="UP001165121">
    <property type="component" value="Unassembled WGS sequence"/>
</dbReference>
<organism evidence="1 2">
    <name type="scientific">Phytophthora fragariaefolia</name>
    <dbReference type="NCBI Taxonomy" id="1490495"/>
    <lineage>
        <taxon>Eukaryota</taxon>
        <taxon>Sar</taxon>
        <taxon>Stramenopiles</taxon>
        <taxon>Oomycota</taxon>
        <taxon>Peronosporomycetes</taxon>
        <taxon>Peronosporales</taxon>
        <taxon>Peronosporaceae</taxon>
        <taxon>Phytophthora</taxon>
    </lineage>
</organism>
<name>A0A9W6XIA5_9STRA</name>
<dbReference type="PANTHER" id="PTHR40866:SF1">
    <property type="entry name" value="BED-TYPE DOMAIN-CONTAINING PROTEIN"/>
    <property type="match status" value="1"/>
</dbReference>
<proteinExistence type="predicted"/>
<dbReference type="PANTHER" id="PTHR40866">
    <property type="entry name" value="BED-TYPE DOMAIN-CONTAINING PROTEIN"/>
    <property type="match status" value="1"/>
</dbReference>
<dbReference type="OrthoDB" id="122808at2759"/>
<evidence type="ECO:0000313" key="1">
    <source>
        <dbReference type="EMBL" id="GMF39856.1"/>
    </source>
</evidence>
<sequence>MGISRASNQSMFWACASAPLSAMQLDSSEPCSGRRGSHHSDITLDIDSWTTSNPHYVALFVVFDSDGTGGTSGVVGTYYFDDVVCSSRRFLLLAFSPLEVQGDLSAQSQCDLIADTMSYKPWSAVKFLLVDNYSVNEYISWKEYAIPSIGRTCHRLNLVAKNFMKREDELICKLYALMSKLRTVKGCHLPHLSPLLRNDTRWWSTYDMLARYVELQPAITQLGHELLVDHEVHPLLLRRAKPEGVTAVEKVLTKFEGVNQVLYKSTLTISAAHCLFGVKEYLRSSHDLARRPSSSIPRIKEKALPRFSV</sequence>
<dbReference type="SUPFAM" id="SSF53098">
    <property type="entry name" value="Ribonuclease H-like"/>
    <property type="match status" value="1"/>
</dbReference>
<comment type="caution">
    <text evidence="1">The sequence shown here is derived from an EMBL/GenBank/DDBJ whole genome shotgun (WGS) entry which is preliminary data.</text>
</comment>
<dbReference type="AlphaFoldDB" id="A0A9W6XIA5"/>
<accession>A0A9W6XIA5</accession>